<accession>A0ABD2Y2T5</accession>
<dbReference type="Gene3D" id="1.10.8.430">
    <property type="entry name" value="Helical domain of apoptotic protease-activating factors"/>
    <property type="match status" value="1"/>
</dbReference>
<evidence type="ECO:0000256" key="9">
    <source>
        <dbReference type="ARBA" id="ARBA00022821"/>
    </source>
</evidence>
<dbReference type="InterPro" id="IPR036388">
    <property type="entry name" value="WH-like_DNA-bd_sf"/>
</dbReference>
<dbReference type="PANTHER" id="PTHR23155">
    <property type="entry name" value="DISEASE RESISTANCE PROTEIN RP"/>
    <property type="match status" value="1"/>
</dbReference>
<dbReference type="InterPro" id="IPR038005">
    <property type="entry name" value="RX-like_CC"/>
</dbReference>
<evidence type="ECO:0000256" key="3">
    <source>
        <dbReference type="ARBA" id="ARBA00008894"/>
    </source>
</evidence>
<dbReference type="InterPro" id="IPR058922">
    <property type="entry name" value="WHD_DRP"/>
</dbReference>
<keyword evidence="7" id="KW-0677">Repeat</keyword>
<feature type="domain" description="Disease resistance protein winged helix" evidence="12">
    <location>
        <begin position="1047"/>
        <end position="1115"/>
    </location>
</feature>
<evidence type="ECO:0000256" key="4">
    <source>
        <dbReference type="ARBA" id="ARBA00022490"/>
    </source>
</evidence>
<evidence type="ECO:0000259" key="11">
    <source>
        <dbReference type="Pfam" id="PF00931"/>
    </source>
</evidence>
<dbReference type="GO" id="GO:0051607">
    <property type="term" value="P:defense response to virus"/>
    <property type="evidence" value="ECO:0007669"/>
    <property type="project" value="UniProtKB-ARBA"/>
</dbReference>
<evidence type="ECO:0000256" key="6">
    <source>
        <dbReference type="ARBA" id="ARBA00022667"/>
    </source>
</evidence>
<dbReference type="InterPro" id="IPR002182">
    <property type="entry name" value="NB-ARC"/>
</dbReference>
<keyword evidence="4" id="KW-0963">Cytoplasm</keyword>
<evidence type="ECO:0000313" key="14">
    <source>
        <dbReference type="Proteomes" id="UP001630127"/>
    </source>
</evidence>
<sequence length="1401" mass="160957">MRNTHMQPSFSYHSSTSYRTSKFVVSGVETNGRLYDPFWFKSVLKEIDDLRSSYKSRFGDELWDQVLVVVKELEHLETFAVCTAAFERKQVVGEDALRKATSPFDVCFHFEDALRKAICEIERTLQQSFRNGEESKMDNVECLSQAVSKLRDTMEIFRPKIVEAYAHLSTTPFAPQRNFLLLPELIKCTNVDLNNLVHQYEEQKGHHQLQLPESVWLPVKALARINASLVVFLCHIEITVRNVPKCSAFLGHFASVFLRAAYFFYSWRWMRTDGNDQMDHLKGKEEIVDLLKQVMPKTPQDIGLCIHFLRASKFFGNNKSLQTENVAYHFVHFLIPNDADRNGLVMTTFRKGLAWLIIFLTDAPDLYDDDRDDVKMLLTEVTTLASELGGLSYFFYLTENIPKEALQTLVKLMENTELLKVQLLLLNLQKLMDLTHEGEQQQQKLMTAFAQNLIYSIHEGLSFLPTFILTFEPPRVDMKNKKTVWKHAETLAWEASSVYASFCANPITIHVATFEMVKLLDRIKLFKVEVFLMQLLDSRPVLIANVKDQIQALYEGLKFICTFIMSPLDEIGKLILTSAEKMARDAGFLCCYSLHSREITEDMISEMNLLLPELLEKTKLVKDEIMHSYLQIRSSLQSNFPKYGGLGVVHFLLGNLRELLNKKADTIASVKHLIEVAYYEIEEIVKSFHIDIAEQFNDQCDLRNPQSHIVNVVYEAEYLVDSFAIKGGVVWYHVLWLSDLIEEIKLIRIQVSEISEKAHETFANNVEHSLINYMVSPASFPNIDEVVVDLDDQAKLMSDRLTRGTSQQDVISIVGMPGLGKTTLAKKLYTDPSVTLHFHVRAWCVVSQGYQKRKILLDLLSNIVEVTDDILEMSDDDLDFKLYQCLKQRRYLIVLDDLWSIEAWDDLETSLPNDRNGSRILITSRLPDVASKVKYDSTPHPLRLLSDDESWQLLVMKLFQTEDCPDELAEIGKQIAKSCKGLPLAVVAISGLLSRTERRKELWNDVAESLSSRIADDPKTRCMDILEISYKHLPNYLKSCFLYIGAFPEDQEIPVWKLTCLWIAEGFIQNAEAKSLEDMAEEYLKDLIGRSLITASKRRSNGEVKTCRIHDMMRAMCLGRCKEENFLEVVSGYDRHFDSSFEDLDYGVDSSYSNASSSITYETLRLCICSKRNHLVMLRPSGPLVRSLLFFATSDTYPRCPYNISFIPQNYKLLRVLDIEHINIGNSFPIGVEDLLHLRYLAICGDIDSIPASVANLWNLQTLLVKGLKGKVVLPSSIWGMAKLRHLHVNNHAVFSLQDDETADHFQLHSLVTLSTPFLYGNDTEKVMRMLFKLRKLRCVFSQSQGDAENQYEFPILNFLMELESLNVYFSGRIAHPHKFEFPLSLKKLTLSKFRLPWDYI</sequence>
<dbReference type="InterPro" id="IPR044974">
    <property type="entry name" value="Disease_R_plants"/>
</dbReference>
<dbReference type="PANTHER" id="PTHR23155:SF1152">
    <property type="entry name" value="AAA+ ATPASE DOMAIN-CONTAINING PROTEIN"/>
    <property type="match status" value="1"/>
</dbReference>
<dbReference type="Pfam" id="PF00931">
    <property type="entry name" value="NB-ARC"/>
    <property type="match status" value="1"/>
</dbReference>
<feature type="domain" description="NB-ARC" evidence="11">
    <location>
        <begin position="797"/>
        <end position="963"/>
    </location>
</feature>
<reference evidence="13 14" key="1">
    <citation type="submission" date="2024-11" db="EMBL/GenBank/DDBJ databases">
        <title>A near-complete genome assembly of Cinchona calisaya.</title>
        <authorList>
            <person name="Lian D.C."/>
            <person name="Zhao X.W."/>
            <person name="Wei L."/>
        </authorList>
    </citation>
    <scope>NUCLEOTIDE SEQUENCE [LARGE SCALE GENOMIC DNA]</scope>
    <source>
        <tissue evidence="13">Nenye</tissue>
    </source>
</reference>
<keyword evidence="5" id="KW-0433">Leucine-rich repeat</keyword>
<gene>
    <name evidence="13" type="ORF">ACH5RR_039845</name>
</gene>
<organism evidence="13 14">
    <name type="scientific">Cinchona calisaya</name>
    <dbReference type="NCBI Taxonomy" id="153742"/>
    <lineage>
        <taxon>Eukaryota</taxon>
        <taxon>Viridiplantae</taxon>
        <taxon>Streptophyta</taxon>
        <taxon>Embryophyta</taxon>
        <taxon>Tracheophyta</taxon>
        <taxon>Spermatophyta</taxon>
        <taxon>Magnoliopsida</taxon>
        <taxon>eudicotyledons</taxon>
        <taxon>Gunneridae</taxon>
        <taxon>Pentapetalae</taxon>
        <taxon>asterids</taxon>
        <taxon>lamiids</taxon>
        <taxon>Gentianales</taxon>
        <taxon>Rubiaceae</taxon>
        <taxon>Cinchonoideae</taxon>
        <taxon>Cinchoneae</taxon>
        <taxon>Cinchona</taxon>
    </lineage>
</organism>
<protein>
    <submittedName>
        <fullName evidence="13">Uncharacterized protein</fullName>
    </submittedName>
</protein>
<dbReference type="Pfam" id="PF23559">
    <property type="entry name" value="WHD_DRP"/>
    <property type="match status" value="1"/>
</dbReference>
<dbReference type="EMBL" id="JBJUIK010000016">
    <property type="protein sequence ID" value="KAL3500752.1"/>
    <property type="molecule type" value="Genomic_DNA"/>
</dbReference>
<dbReference type="FunFam" id="1.10.10.10:FF:000322">
    <property type="entry name" value="Probable disease resistance protein At1g63360"/>
    <property type="match status" value="1"/>
</dbReference>
<dbReference type="InterPro" id="IPR042197">
    <property type="entry name" value="Apaf_helical"/>
</dbReference>
<dbReference type="Proteomes" id="UP001630127">
    <property type="component" value="Unassembled WGS sequence"/>
</dbReference>
<keyword evidence="14" id="KW-1185">Reference proteome</keyword>
<evidence type="ECO:0000256" key="8">
    <source>
        <dbReference type="ARBA" id="ARBA00022741"/>
    </source>
</evidence>
<comment type="similarity">
    <text evidence="3">Belongs to the disease resistance NB-LRR family.</text>
</comment>
<evidence type="ECO:0000313" key="13">
    <source>
        <dbReference type="EMBL" id="KAL3500752.1"/>
    </source>
</evidence>
<dbReference type="InterPro" id="IPR027417">
    <property type="entry name" value="P-loop_NTPase"/>
</dbReference>
<dbReference type="GO" id="GO:0005524">
    <property type="term" value="F:ATP binding"/>
    <property type="evidence" value="ECO:0007669"/>
    <property type="project" value="UniProtKB-KW"/>
</dbReference>
<dbReference type="InterPro" id="IPR032675">
    <property type="entry name" value="LRR_dom_sf"/>
</dbReference>
<dbReference type="Gene3D" id="3.40.50.300">
    <property type="entry name" value="P-loop containing nucleotide triphosphate hydrolases"/>
    <property type="match status" value="1"/>
</dbReference>
<name>A0ABD2Y2T5_9GENT</name>
<dbReference type="FunFam" id="3.40.50.300:FF:001091">
    <property type="entry name" value="Probable disease resistance protein At1g61300"/>
    <property type="match status" value="1"/>
</dbReference>
<evidence type="ECO:0000259" key="12">
    <source>
        <dbReference type="Pfam" id="PF23559"/>
    </source>
</evidence>
<dbReference type="Gene3D" id="1.10.10.10">
    <property type="entry name" value="Winged helix-like DNA-binding domain superfamily/Winged helix DNA-binding domain"/>
    <property type="match status" value="1"/>
</dbReference>
<evidence type="ECO:0000256" key="5">
    <source>
        <dbReference type="ARBA" id="ARBA00022614"/>
    </source>
</evidence>
<dbReference type="SUPFAM" id="SSF52540">
    <property type="entry name" value="P-loop containing nucleoside triphosphate hydrolases"/>
    <property type="match status" value="1"/>
</dbReference>
<dbReference type="Gene3D" id="3.80.10.10">
    <property type="entry name" value="Ribonuclease Inhibitor"/>
    <property type="match status" value="1"/>
</dbReference>
<keyword evidence="10" id="KW-0067">ATP-binding</keyword>
<comment type="function">
    <text evidence="1">Confers resistance to late blight (Phytophthora infestans) races carrying the avirulence gene Avr1. Resistance proteins guard the plant against pathogens that contain an appropriate avirulence protein via an indirect interaction with this avirulence protein. That triggers a defense system including the hypersensitive response, which restricts the pathogen growth.</text>
</comment>
<dbReference type="GO" id="GO:0009626">
    <property type="term" value="P:plant-type hypersensitive response"/>
    <property type="evidence" value="ECO:0007669"/>
    <property type="project" value="UniProtKB-KW"/>
</dbReference>
<dbReference type="GO" id="GO:0005737">
    <property type="term" value="C:cytoplasm"/>
    <property type="evidence" value="ECO:0007669"/>
    <property type="project" value="UniProtKB-SubCell"/>
</dbReference>
<evidence type="ECO:0000256" key="10">
    <source>
        <dbReference type="ARBA" id="ARBA00022840"/>
    </source>
</evidence>
<comment type="caution">
    <text evidence="13">The sequence shown here is derived from an EMBL/GenBank/DDBJ whole genome shotgun (WGS) entry which is preliminary data.</text>
</comment>
<evidence type="ECO:0000256" key="7">
    <source>
        <dbReference type="ARBA" id="ARBA00022737"/>
    </source>
</evidence>
<dbReference type="PRINTS" id="PR00364">
    <property type="entry name" value="DISEASERSIST"/>
</dbReference>
<keyword evidence="6" id="KW-0381">Hypersensitive response</keyword>
<proteinExistence type="inferred from homology"/>
<keyword evidence="8" id="KW-0547">Nucleotide-binding</keyword>
<dbReference type="SUPFAM" id="SSF52058">
    <property type="entry name" value="L domain-like"/>
    <property type="match status" value="1"/>
</dbReference>
<keyword evidence="9" id="KW-0611">Plant defense</keyword>
<comment type="subcellular location">
    <subcellularLocation>
        <location evidence="2">Cytoplasm</location>
    </subcellularLocation>
</comment>
<evidence type="ECO:0000256" key="2">
    <source>
        <dbReference type="ARBA" id="ARBA00004496"/>
    </source>
</evidence>
<evidence type="ECO:0000256" key="1">
    <source>
        <dbReference type="ARBA" id="ARBA00002074"/>
    </source>
</evidence>
<dbReference type="CDD" id="cd14798">
    <property type="entry name" value="RX-CC_like"/>
    <property type="match status" value="1"/>
</dbReference>